<evidence type="ECO:0000313" key="1">
    <source>
        <dbReference type="EMBL" id="KAH7910564.1"/>
    </source>
</evidence>
<organism evidence="1 2">
    <name type="scientific">Hygrophoropsis aurantiaca</name>
    <dbReference type="NCBI Taxonomy" id="72124"/>
    <lineage>
        <taxon>Eukaryota</taxon>
        <taxon>Fungi</taxon>
        <taxon>Dikarya</taxon>
        <taxon>Basidiomycota</taxon>
        <taxon>Agaricomycotina</taxon>
        <taxon>Agaricomycetes</taxon>
        <taxon>Agaricomycetidae</taxon>
        <taxon>Boletales</taxon>
        <taxon>Coniophorineae</taxon>
        <taxon>Hygrophoropsidaceae</taxon>
        <taxon>Hygrophoropsis</taxon>
    </lineage>
</organism>
<proteinExistence type="predicted"/>
<dbReference type="Proteomes" id="UP000790377">
    <property type="component" value="Unassembled WGS sequence"/>
</dbReference>
<accession>A0ACB8ACQ0</accession>
<sequence>MVSCPTCQQSFKSKESLNQHVLNSPAHAKLQCQKCELKPCLTKEEFNQHKKFHHRCQLCSYTSEAPFRQWGAQHYFTSHKRKVCKQCISESFASNGQYLNHMQAKHQYCAMCDRTFAQPFFLKKHWEDPKHPSQCKYCMSDVQSVDRATHHLRCRTASSNTELTVPGLVIGGKDASLLQQSSYIPQTSSEQWKTGLTSGSAAHSSVSLQDNDISNSTIVTAARRERPPNQFRPSSLNWIETHRMHLYVQVLESDYSDRKKCKDYIEGIKIYPSLVIYTFFHLQHCVKADNGIAQITRFQEHLEKWKKWNLLETLKNHHIIRDTLRTLLLEANAEAPLSNCPFHVSDEVDGSGMQNSDVQLIAHYLASYLDDSNSDIRTYKDIFALRDDEAQSVIDLLDTLIDHPILDNSQKLLFVDGLKRLSEKSCRYPQSFVLKDIEIASTPCAITGFSDVHRGSARGKQLAVKKIRLVGEEAIENILKTCARETMIWSHLSHPNLLPFYGIFYADKEKSRIALVSPWMENGDLEKYLERVPNAKCEFLAMDISLGIHYLHTRTPKVIHGDLKPNNIYVTSSGTACIGDFGLSYWKDSQRKTASTTQGPSHGGTLVYKAPEMFEHDESISFAGDIYAFGMILYEIFSKKRPFEGMGAYGFLAAIGKKERPTRPKDGITNAFWELIQGCWAQEAPKRPTIDVVVQRLSSFVPQSERAGHIWDDTFQRQLRETYQLLEHPKTFLKNSQ</sequence>
<gene>
    <name evidence="1" type="ORF">BJ138DRAFT_1152588</name>
</gene>
<protein>
    <submittedName>
        <fullName evidence="1">Kinase-like domain-containing protein</fullName>
    </submittedName>
</protein>
<keyword evidence="2" id="KW-1185">Reference proteome</keyword>
<comment type="caution">
    <text evidence="1">The sequence shown here is derived from an EMBL/GenBank/DDBJ whole genome shotgun (WGS) entry which is preliminary data.</text>
</comment>
<name>A0ACB8ACQ0_9AGAM</name>
<reference evidence="1" key="1">
    <citation type="journal article" date="2021" name="New Phytol.">
        <title>Evolutionary innovations through gain and loss of genes in the ectomycorrhizal Boletales.</title>
        <authorList>
            <person name="Wu G."/>
            <person name="Miyauchi S."/>
            <person name="Morin E."/>
            <person name="Kuo A."/>
            <person name="Drula E."/>
            <person name="Varga T."/>
            <person name="Kohler A."/>
            <person name="Feng B."/>
            <person name="Cao Y."/>
            <person name="Lipzen A."/>
            <person name="Daum C."/>
            <person name="Hundley H."/>
            <person name="Pangilinan J."/>
            <person name="Johnson J."/>
            <person name="Barry K."/>
            <person name="LaButti K."/>
            <person name="Ng V."/>
            <person name="Ahrendt S."/>
            <person name="Min B."/>
            <person name="Choi I.G."/>
            <person name="Park H."/>
            <person name="Plett J.M."/>
            <person name="Magnuson J."/>
            <person name="Spatafora J.W."/>
            <person name="Nagy L.G."/>
            <person name="Henrissat B."/>
            <person name="Grigoriev I.V."/>
            <person name="Yang Z.L."/>
            <person name="Xu J."/>
            <person name="Martin F.M."/>
        </authorList>
    </citation>
    <scope>NUCLEOTIDE SEQUENCE</scope>
    <source>
        <strain evidence="1">ATCC 28755</strain>
    </source>
</reference>
<evidence type="ECO:0000313" key="2">
    <source>
        <dbReference type="Proteomes" id="UP000790377"/>
    </source>
</evidence>
<dbReference type="EMBL" id="MU267708">
    <property type="protein sequence ID" value="KAH7910564.1"/>
    <property type="molecule type" value="Genomic_DNA"/>
</dbReference>